<dbReference type="EMBL" id="JALJOQ010000040">
    <property type="protein sequence ID" value="KAK9805960.1"/>
    <property type="molecule type" value="Genomic_DNA"/>
</dbReference>
<name>A0AAW1P7Q6_9CHLO</name>
<evidence type="ECO:0000313" key="2">
    <source>
        <dbReference type="EMBL" id="KAK9805960.1"/>
    </source>
</evidence>
<protein>
    <submittedName>
        <fullName evidence="2">Uncharacterized protein</fullName>
    </submittedName>
</protein>
<evidence type="ECO:0000256" key="1">
    <source>
        <dbReference type="SAM" id="MobiDB-lite"/>
    </source>
</evidence>
<dbReference type="Proteomes" id="UP001465755">
    <property type="component" value="Unassembled WGS sequence"/>
</dbReference>
<sequence>MLNLLGPTGGFEGGLRRTFEYERSSVSVLSIKGAQAVSQAPRELDGLPSALYRAEARVADENTEINTQSQPVSHQESPSVRIHISVQDTKACKLKEKIKKVTKRWETVEVDGFTFRRKRALPAAEQVAVSLLSKRLLSSPVAAATRPVAQALAEPCSPALLPSPLQDQEAARQAALATVNGLVASLTAGLEAEEDGAQQAFGTPKPKTPLQPQQVEQAPRPIALPIQQLSDREVQELQAAVQQHMPQDGTAAERLIDLCSFLLQEELREMGDSAPEPVRQVLQGVLHHLPAAVQAATDDGTLEVRTHASAAAPGAPDLAPVDWDGHRAALQQQLRHLQQEEACWGKVMEEASAMLAPAGDAELALQQGDSSEGPASPVLGPDSQQGALARAQERAERKVCLQVKGLAALVTGVEDLVAQAEQTCSLLQAEYHRDKFRNFPHVESPARLIREILRPPMRQSNLLPLLQ</sequence>
<evidence type="ECO:0000313" key="3">
    <source>
        <dbReference type="Proteomes" id="UP001465755"/>
    </source>
</evidence>
<reference evidence="2 3" key="1">
    <citation type="journal article" date="2024" name="Nat. Commun.">
        <title>Phylogenomics reveals the evolutionary origins of lichenization in chlorophyte algae.</title>
        <authorList>
            <person name="Puginier C."/>
            <person name="Libourel C."/>
            <person name="Otte J."/>
            <person name="Skaloud P."/>
            <person name="Haon M."/>
            <person name="Grisel S."/>
            <person name="Petersen M."/>
            <person name="Berrin J.G."/>
            <person name="Delaux P.M."/>
            <person name="Dal Grande F."/>
            <person name="Keller J."/>
        </authorList>
    </citation>
    <scope>NUCLEOTIDE SEQUENCE [LARGE SCALE GENOMIC DNA]</scope>
    <source>
        <strain evidence="2 3">SAG 2036</strain>
    </source>
</reference>
<proteinExistence type="predicted"/>
<dbReference type="AlphaFoldDB" id="A0AAW1P7Q6"/>
<keyword evidence="3" id="KW-1185">Reference proteome</keyword>
<feature type="region of interest" description="Disordered" evidence="1">
    <location>
        <begin position="364"/>
        <end position="390"/>
    </location>
</feature>
<organism evidence="2 3">
    <name type="scientific">Symbiochloris irregularis</name>
    <dbReference type="NCBI Taxonomy" id="706552"/>
    <lineage>
        <taxon>Eukaryota</taxon>
        <taxon>Viridiplantae</taxon>
        <taxon>Chlorophyta</taxon>
        <taxon>core chlorophytes</taxon>
        <taxon>Trebouxiophyceae</taxon>
        <taxon>Trebouxiales</taxon>
        <taxon>Trebouxiaceae</taxon>
        <taxon>Symbiochloris</taxon>
    </lineage>
</organism>
<comment type="caution">
    <text evidence="2">The sequence shown here is derived from an EMBL/GenBank/DDBJ whole genome shotgun (WGS) entry which is preliminary data.</text>
</comment>
<gene>
    <name evidence="2" type="ORF">WJX73_008818</name>
</gene>
<accession>A0AAW1P7Q6</accession>